<keyword evidence="1" id="KW-0732">Signal</keyword>
<dbReference type="Proteomes" id="UP000325313">
    <property type="component" value="Unassembled WGS sequence"/>
</dbReference>
<dbReference type="EMBL" id="VDEP01000372">
    <property type="protein sequence ID" value="KAA1095388.1"/>
    <property type="molecule type" value="Genomic_DNA"/>
</dbReference>
<evidence type="ECO:0000313" key="4">
    <source>
        <dbReference type="EMBL" id="KAA1117748.1"/>
    </source>
</evidence>
<dbReference type="EMBL" id="VSWC01000054">
    <property type="protein sequence ID" value="KAA1099724.1"/>
    <property type="molecule type" value="Genomic_DNA"/>
</dbReference>
<organism evidence="4 6">
    <name type="scientific">Puccinia graminis f. sp. tritici</name>
    <dbReference type="NCBI Taxonomy" id="56615"/>
    <lineage>
        <taxon>Eukaryota</taxon>
        <taxon>Fungi</taxon>
        <taxon>Dikarya</taxon>
        <taxon>Basidiomycota</taxon>
        <taxon>Pucciniomycotina</taxon>
        <taxon>Pucciniomycetes</taxon>
        <taxon>Pucciniales</taxon>
        <taxon>Pucciniaceae</taxon>
        <taxon>Puccinia</taxon>
    </lineage>
</organism>
<name>A0A5B0QWW0_PUCGR</name>
<keyword evidence="6" id="KW-1185">Reference proteome</keyword>
<dbReference type="EMBL" id="VDEP01000004">
    <property type="protein sequence ID" value="KAA1138019.1"/>
    <property type="molecule type" value="Genomic_DNA"/>
</dbReference>
<accession>A0A5B0QWW0</accession>
<evidence type="ECO:0000313" key="7">
    <source>
        <dbReference type="Proteomes" id="UP000325313"/>
    </source>
</evidence>
<evidence type="ECO:0000313" key="5">
    <source>
        <dbReference type="EMBL" id="KAA1138019.1"/>
    </source>
</evidence>
<feature type="signal peptide" evidence="1">
    <location>
        <begin position="1"/>
        <end position="17"/>
    </location>
</feature>
<dbReference type="Proteomes" id="UP000324748">
    <property type="component" value="Unassembled WGS sequence"/>
</dbReference>
<evidence type="ECO:0000313" key="2">
    <source>
        <dbReference type="EMBL" id="KAA1095388.1"/>
    </source>
</evidence>
<proteinExistence type="predicted"/>
<protein>
    <submittedName>
        <fullName evidence="4">Uncharacterized protein</fullName>
    </submittedName>
</protein>
<evidence type="ECO:0000256" key="1">
    <source>
        <dbReference type="SAM" id="SignalP"/>
    </source>
</evidence>
<sequence length="83" mass="8991">MLSLCRVSSMIVVVVWAFPSMITPAITSIVPSSAKYNKTPDVVQDLERNYPAHACNCGAEPGQSHDSSCWIVQNGDLSNPIIE</sequence>
<evidence type="ECO:0000313" key="3">
    <source>
        <dbReference type="EMBL" id="KAA1099724.1"/>
    </source>
</evidence>
<gene>
    <name evidence="3" type="ORF">PGT21_018598</name>
    <name evidence="4" type="ORF">PGT21_022160</name>
    <name evidence="5" type="ORF">PGTUg99_023063</name>
    <name evidence="2" type="ORF">PGTUg99_028588</name>
</gene>
<dbReference type="AlphaFoldDB" id="A0A5B0QWW0"/>
<dbReference type="EMBL" id="VSWC01000002">
    <property type="protein sequence ID" value="KAA1117748.1"/>
    <property type="molecule type" value="Genomic_DNA"/>
</dbReference>
<feature type="chain" id="PRO_5036138067" evidence="1">
    <location>
        <begin position="18"/>
        <end position="83"/>
    </location>
</feature>
<comment type="caution">
    <text evidence="4">The sequence shown here is derived from an EMBL/GenBank/DDBJ whole genome shotgun (WGS) entry which is preliminary data.</text>
</comment>
<evidence type="ECO:0000313" key="6">
    <source>
        <dbReference type="Proteomes" id="UP000324748"/>
    </source>
</evidence>
<reference evidence="6 7" key="1">
    <citation type="submission" date="2019-05" db="EMBL/GenBank/DDBJ databases">
        <title>Emergence of the Ug99 lineage of the wheat stem rust pathogen through somatic hybridization.</title>
        <authorList>
            <person name="Li F."/>
            <person name="Upadhyaya N.M."/>
            <person name="Sperschneider J."/>
            <person name="Matny O."/>
            <person name="Nguyen-Phuc H."/>
            <person name="Mago R."/>
            <person name="Raley C."/>
            <person name="Miller M.E."/>
            <person name="Silverstein K.A.T."/>
            <person name="Henningsen E."/>
            <person name="Hirsch C.D."/>
            <person name="Visser B."/>
            <person name="Pretorius Z.A."/>
            <person name="Steffenson B.J."/>
            <person name="Schwessinger B."/>
            <person name="Dodds P.N."/>
            <person name="Figueroa M."/>
        </authorList>
    </citation>
    <scope>NUCLEOTIDE SEQUENCE [LARGE SCALE GENOMIC DNA]</scope>
    <source>
        <strain evidence="4">21-0</strain>
        <strain evidence="2 7">Ug99</strain>
    </source>
</reference>